<proteinExistence type="predicted"/>
<evidence type="ECO:0000313" key="2">
    <source>
        <dbReference type="Proteomes" id="UP001224622"/>
    </source>
</evidence>
<comment type="caution">
    <text evidence="1">The sequence shown here is derived from an EMBL/GenBank/DDBJ whole genome shotgun (WGS) entry which is preliminary data.</text>
</comment>
<dbReference type="Proteomes" id="UP001224622">
    <property type="component" value="Unassembled WGS sequence"/>
</dbReference>
<name>A0AAJ1YB78_SERFO</name>
<accession>A0AAJ1YB78</accession>
<organism evidence="1 2">
    <name type="scientific">Serratia fonticola</name>
    <dbReference type="NCBI Taxonomy" id="47917"/>
    <lineage>
        <taxon>Bacteria</taxon>
        <taxon>Pseudomonadati</taxon>
        <taxon>Pseudomonadota</taxon>
        <taxon>Gammaproteobacteria</taxon>
        <taxon>Enterobacterales</taxon>
        <taxon>Yersiniaceae</taxon>
        <taxon>Serratia</taxon>
    </lineage>
</organism>
<gene>
    <name evidence="1" type="ORF">RDT67_02970</name>
</gene>
<evidence type="ECO:0000313" key="1">
    <source>
        <dbReference type="EMBL" id="MDQ9125390.1"/>
    </source>
</evidence>
<reference evidence="1" key="1">
    <citation type="submission" date="2023-08" db="EMBL/GenBank/DDBJ databases">
        <title>The Comparative Genomic Analysis of Yersiniaceae from Polar Regions.</title>
        <authorList>
            <person name="Goncharov A."/>
            <person name="Aslanov B."/>
            <person name="Kolodzhieva V."/>
            <person name="Azarov D."/>
            <person name="Mochov A."/>
            <person name="Lebedeva E."/>
        </authorList>
    </citation>
    <scope>NUCLEOTIDE SEQUENCE</scope>
    <source>
        <strain evidence="1">Vf</strain>
    </source>
</reference>
<dbReference type="EMBL" id="JAVIGA010000002">
    <property type="protein sequence ID" value="MDQ9125390.1"/>
    <property type="molecule type" value="Genomic_DNA"/>
</dbReference>
<dbReference type="RefSeq" id="WP_309046665.1">
    <property type="nucleotide sequence ID" value="NZ_JAVIGA010000002.1"/>
</dbReference>
<protein>
    <submittedName>
        <fullName evidence="1">Uncharacterized protein</fullName>
    </submittedName>
</protein>
<dbReference type="AlphaFoldDB" id="A0AAJ1YB78"/>
<sequence length="143" mass="15844">MPKIGHAYNDVADYWSAKVEAGNRLEFAFGNSGRRTITLQIGNEAQGIMPFCSFWIVVDSVSLIGQLASSMTRPAPNLPGSATAPTLPVKKGVTLPTSPLRTLFKRFCRWFGVAINLNDQIMNKQNNLINTQKLELTTKNYQL</sequence>